<reference evidence="6" key="1">
    <citation type="journal article" date="2021" name="PeerJ">
        <title>Extensive microbial diversity within the chicken gut microbiome revealed by metagenomics and culture.</title>
        <authorList>
            <person name="Gilroy R."/>
            <person name="Ravi A."/>
            <person name="Getino M."/>
            <person name="Pursley I."/>
            <person name="Horton D.L."/>
            <person name="Alikhan N.F."/>
            <person name="Baker D."/>
            <person name="Gharbi K."/>
            <person name="Hall N."/>
            <person name="Watson M."/>
            <person name="Adriaenssens E.M."/>
            <person name="Foster-Nyarko E."/>
            <person name="Jarju S."/>
            <person name="Secka A."/>
            <person name="Antonio M."/>
            <person name="Oren A."/>
            <person name="Chaudhuri R.R."/>
            <person name="La Ragione R."/>
            <person name="Hildebrand F."/>
            <person name="Pallen M.J."/>
        </authorList>
    </citation>
    <scope>NUCLEOTIDE SEQUENCE</scope>
    <source>
        <strain evidence="6">ChiSjej5B23-16112</strain>
    </source>
</reference>
<comment type="caution">
    <text evidence="6">The sequence shown here is derived from an EMBL/GenBank/DDBJ whole genome shotgun (WGS) entry which is preliminary data.</text>
</comment>
<evidence type="ECO:0000256" key="4">
    <source>
        <dbReference type="ARBA" id="ARBA00022840"/>
    </source>
</evidence>
<protein>
    <submittedName>
        <fullName evidence="6">ABC transporter ATP-binding protein</fullName>
    </submittedName>
</protein>
<comment type="similarity">
    <text evidence="1">Belongs to the ABC transporter superfamily.</text>
</comment>
<dbReference type="GO" id="GO:0016887">
    <property type="term" value="F:ATP hydrolysis activity"/>
    <property type="evidence" value="ECO:0007669"/>
    <property type="project" value="InterPro"/>
</dbReference>
<name>A0A921I0A0_9FIRM</name>
<evidence type="ECO:0000256" key="1">
    <source>
        <dbReference type="ARBA" id="ARBA00005417"/>
    </source>
</evidence>
<sequence>MELCIENLTKQFKDKRAVDHASLTITPGVWGLLGANGAGKTTLMRMAAGLMTPTEGTVKYDGVPIDVLGKGYRDIFGYLPQEFGFYPEFTVYDYLDYVAALKGLSRKDAKGKIDRLLETFSLADVRRKKITKLSGGMKRRVGIAQALLNDPEVLILDEPTSGLDPGERVRFRNLLSEFAADRIVLISTHIVSDVEYIASRNAVMKEGKIIAEGTTGELLWEMEGKVWSAVIPEYDLHKYERLVQVVNIRNEEEGRVSIRYLADRPSVPESAGQTPRLEDLYLWLFPQENIQGKEVQ</sequence>
<dbReference type="InterPro" id="IPR003439">
    <property type="entry name" value="ABC_transporter-like_ATP-bd"/>
</dbReference>
<dbReference type="Proteomes" id="UP000769156">
    <property type="component" value="Unassembled WGS sequence"/>
</dbReference>
<gene>
    <name evidence="6" type="ORF">K8V82_03960</name>
</gene>
<dbReference type="InterPro" id="IPR017871">
    <property type="entry name" value="ABC_transporter-like_CS"/>
</dbReference>
<dbReference type="CDD" id="cd03264">
    <property type="entry name" value="ABC_drug_resistance_like"/>
    <property type="match status" value="1"/>
</dbReference>
<dbReference type="EMBL" id="DYVY01000063">
    <property type="protein sequence ID" value="HJF93928.1"/>
    <property type="molecule type" value="Genomic_DNA"/>
</dbReference>
<dbReference type="Pfam" id="PF00005">
    <property type="entry name" value="ABC_tran"/>
    <property type="match status" value="1"/>
</dbReference>
<evidence type="ECO:0000313" key="6">
    <source>
        <dbReference type="EMBL" id="HJF93928.1"/>
    </source>
</evidence>
<dbReference type="InterPro" id="IPR027417">
    <property type="entry name" value="P-loop_NTPase"/>
</dbReference>
<dbReference type="PROSITE" id="PS00211">
    <property type="entry name" value="ABC_TRANSPORTER_1"/>
    <property type="match status" value="1"/>
</dbReference>
<reference evidence="6" key="2">
    <citation type="submission" date="2021-09" db="EMBL/GenBank/DDBJ databases">
        <authorList>
            <person name="Gilroy R."/>
        </authorList>
    </citation>
    <scope>NUCLEOTIDE SEQUENCE</scope>
    <source>
        <strain evidence="6">ChiSjej5B23-16112</strain>
    </source>
</reference>
<dbReference type="PANTHER" id="PTHR43335:SF2">
    <property type="entry name" value="ABC TRANSPORTER, ATP-BINDING PROTEIN"/>
    <property type="match status" value="1"/>
</dbReference>
<dbReference type="Gene3D" id="3.40.50.300">
    <property type="entry name" value="P-loop containing nucleotide triphosphate hydrolases"/>
    <property type="match status" value="1"/>
</dbReference>
<feature type="domain" description="ABC transporter" evidence="5">
    <location>
        <begin position="3"/>
        <end position="231"/>
    </location>
</feature>
<keyword evidence="3" id="KW-0547">Nucleotide-binding</keyword>
<dbReference type="AlphaFoldDB" id="A0A921I0A0"/>
<accession>A0A921I0A0</accession>
<evidence type="ECO:0000313" key="7">
    <source>
        <dbReference type="Proteomes" id="UP000769156"/>
    </source>
</evidence>
<keyword evidence="2" id="KW-0813">Transport</keyword>
<dbReference type="InterPro" id="IPR003593">
    <property type="entry name" value="AAA+_ATPase"/>
</dbReference>
<evidence type="ECO:0000256" key="2">
    <source>
        <dbReference type="ARBA" id="ARBA00022448"/>
    </source>
</evidence>
<dbReference type="GO" id="GO:0005524">
    <property type="term" value="F:ATP binding"/>
    <property type="evidence" value="ECO:0007669"/>
    <property type="project" value="UniProtKB-KW"/>
</dbReference>
<proteinExistence type="inferred from homology"/>
<dbReference type="PROSITE" id="PS50893">
    <property type="entry name" value="ABC_TRANSPORTER_2"/>
    <property type="match status" value="1"/>
</dbReference>
<dbReference type="PANTHER" id="PTHR43335">
    <property type="entry name" value="ABC TRANSPORTER, ATP-BINDING PROTEIN"/>
    <property type="match status" value="1"/>
</dbReference>
<evidence type="ECO:0000256" key="3">
    <source>
        <dbReference type="ARBA" id="ARBA00022741"/>
    </source>
</evidence>
<dbReference type="SMART" id="SM00382">
    <property type="entry name" value="AAA"/>
    <property type="match status" value="1"/>
</dbReference>
<dbReference type="SUPFAM" id="SSF52540">
    <property type="entry name" value="P-loop containing nucleoside triphosphate hydrolases"/>
    <property type="match status" value="1"/>
</dbReference>
<evidence type="ECO:0000259" key="5">
    <source>
        <dbReference type="PROSITE" id="PS50893"/>
    </source>
</evidence>
<organism evidence="6 7">
    <name type="scientific">Lachnoclostridium phocaeense</name>
    <dbReference type="NCBI Taxonomy" id="1871021"/>
    <lineage>
        <taxon>Bacteria</taxon>
        <taxon>Bacillati</taxon>
        <taxon>Bacillota</taxon>
        <taxon>Clostridia</taxon>
        <taxon>Lachnospirales</taxon>
        <taxon>Lachnospiraceae</taxon>
    </lineage>
</organism>
<dbReference type="RefSeq" id="WP_281724949.1">
    <property type="nucleotide sequence ID" value="NZ_CALKQL010000015.1"/>
</dbReference>
<keyword evidence="4 6" id="KW-0067">ATP-binding</keyword>